<protein>
    <submittedName>
        <fullName evidence="1">Uncharacterized protein</fullName>
    </submittedName>
</protein>
<name>A0A6L6VJS2_AGRVI</name>
<sequence>MTTKTLISFLSRWRRDVHADCKITIFYRPDISVRKYGDRGVLYGLQDCGHLIGNLQLGAFCYGIVCKTKFLPTFSDHPGPIDITRPVPLCQLSYEEKGIPSLHDQLDDEQTEILRAMAIRASVASFGPEPLDHSLVKGVINDANWLATKLICPADTQISFHLGERASSENWVFSHLNGGAGSWGYAADTKTLDLKSMFLSQSIVEAAQAILLLSTPNSSLSSLFRHSIAVGQLGQCLYIAAARRRVGVSCVGGFDFQDVASSFDLAQARHAAYVTVFGHTGSMRAKHDRIYQPTHRDVPTTFLAGKESDFDART</sequence>
<accession>A0A6L6VJS2</accession>
<evidence type="ECO:0000313" key="2">
    <source>
        <dbReference type="Proteomes" id="UP000477951"/>
    </source>
</evidence>
<organism evidence="1 2">
    <name type="scientific">Agrobacterium vitis</name>
    <name type="common">Rhizobium vitis</name>
    <dbReference type="NCBI Taxonomy" id="373"/>
    <lineage>
        <taxon>Bacteria</taxon>
        <taxon>Pseudomonadati</taxon>
        <taxon>Pseudomonadota</taxon>
        <taxon>Alphaproteobacteria</taxon>
        <taxon>Hyphomicrobiales</taxon>
        <taxon>Rhizobiaceae</taxon>
        <taxon>Rhizobium/Agrobacterium group</taxon>
        <taxon>Agrobacterium</taxon>
    </lineage>
</organism>
<dbReference type="Gene3D" id="3.40.109.10">
    <property type="entry name" value="NADH Oxidase"/>
    <property type="match status" value="1"/>
</dbReference>
<dbReference type="SUPFAM" id="SSF55469">
    <property type="entry name" value="FMN-dependent nitroreductase-like"/>
    <property type="match status" value="1"/>
</dbReference>
<dbReference type="InterPro" id="IPR000415">
    <property type="entry name" value="Nitroreductase-like"/>
</dbReference>
<evidence type="ECO:0000313" key="1">
    <source>
        <dbReference type="EMBL" id="MUZ75836.1"/>
    </source>
</evidence>
<comment type="caution">
    <text evidence="1">The sequence shown here is derived from an EMBL/GenBank/DDBJ whole genome shotgun (WGS) entry which is preliminary data.</text>
</comment>
<dbReference type="AlphaFoldDB" id="A0A6L6VJS2"/>
<proteinExistence type="predicted"/>
<gene>
    <name evidence="1" type="ORF">GOZ90_24525</name>
</gene>
<dbReference type="RefSeq" id="WP_156538767.1">
    <property type="nucleotide sequence ID" value="NZ_WPHN01000028.1"/>
</dbReference>
<dbReference type="EMBL" id="WPHR01000038">
    <property type="protein sequence ID" value="MUZ75836.1"/>
    <property type="molecule type" value="Genomic_DNA"/>
</dbReference>
<dbReference type="Proteomes" id="UP000477951">
    <property type="component" value="Unassembled WGS sequence"/>
</dbReference>
<dbReference type="GO" id="GO:0016491">
    <property type="term" value="F:oxidoreductase activity"/>
    <property type="evidence" value="ECO:0007669"/>
    <property type="project" value="InterPro"/>
</dbReference>
<reference evidence="1 2" key="1">
    <citation type="submission" date="2019-12" db="EMBL/GenBank/DDBJ databases">
        <title>Whole-genome sequencing of Allorhizobium vitis.</title>
        <authorList>
            <person name="Gan H.M."/>
            <person name="Szegedi E."/>
            <person name="Burr T."/>
            <person name="Savka M.A."/>
        </authorList>
    </citation>
    <scope>NUCLEOTIDE SEQUENCE [LARGE SCALE GENOMIC DNA]</scope>
    <source>
        <strain evidence="1 2">CG516</strain>
    </source>
</reference>